<keyword evidence="3" id="KW-1185">Reference proteome</keyword>
<sequence>MVNSDLGGSTVNSDLGQSTVNSNLRQSTVNSDLRQSTVNSDLGRSTVRQSTQLVNSQLSWSTVNSALDWSTQLWTVNADLVKKTQPTNFSKLLYVYISDFNWKANNRTQNSELRTGSYNLNQLCPTSQAQPTALNKAQSRNYHLPNELPERQKQICAYANRLHRAASFAIFFQLIPSLRKRYEKNHLNKRSLALPPSCLPPEIEEEKLR</sequence>
<reference evidence="2 3" key="1">
    <citation type="journal article" date="2015" name="Proc. Natl. Acad. Sci. U.S.A.">
        <title>The resurrection genome of Boea hygrometrica: A blueprint for survival of dehydration.</title>
        <authorList>
            <person name="Xiao L."/>
            <person name="Yang G."/>
            <person name="Zhang L."/>
            <person name="Yang X."/>
            <person name="Zhao S."/>
            <person name="Ji Z."/>
            <person name="Zhou Q."/>
            <person name="Hu M."/>
            <person name="Wang Y."/>
            <person name="Chen M."/>
            <person name="Xu Y."/>
            <person name="Jin H."/>
            <person name="Xiao X."/>
            <person name="Hu G."/>
            <person name="Bao F."/>
            <person name="Hu Y."/>
            <person name="Wan P."/>
            <person name="Li L."/>
            <person name="Deng X."/>
            <person name="Kuang T."/>
            <person name="Xiang C."/>
            <person name="Zhu J.K."/>
            <person name="Oliver M.J."/>
            <person name="He Y."/>
        </authorList>
    </citation>
    <scope>NUCLEOTIDE SEQUENCE [LARGE SCALE GENOMIC DNA]</scope>
    <source>
        <strain evidence="3">cv. XS01</strain>
    </source>
</reference>
<evidence type="ECO:0000313" key="3">
    <source>
        <dbReference type="Proteomes" id="UP000250235"/>
    </source>
</evidence>
<evidence type="ECO:0000256" key="1">
    <source>
        <dbReference type="SAM" id="MobiDB-lite"/>
    </source>
</evidence>
<gene>
    <name evidence="2" type="ORF">F511_09338</name>
</gene>
<name>A0A2Z7C225_9LAMI</name>
<accession>A0A2Z7C225</accession>
<feature type="region of interest" description="Disordered" evidence="1">
    <location>
        <begin position="1"/>
        <end position="46"/>
    </location>
</feature>
<dbReference type="EMBL" id="KV001785">
    <property type="protein sequence ID" value="KZV38587.1"/>
    <property type="molecule type" value="Genomic_DNA"/>
</dbReference>
<proteinExistence type="predicted"/>
<dbReference type="AlphaFoldDB" id="A0A2Z7C225"/>
<organism evidence="2 3">
    <name type="scientific">Dorcoceras hygrometricum</name>
    <dbReference type="NCBI Taxonomy" id="472368"/>
    <lineage>
        <taxon>Eukaryota</taxon>
        <taxon>Viridiplantae</taxon>
        <taxon>Streptophyta</taxon>
        <taxon>Embryophyta</taxon>
        <taxon>Tracheophyta</taxon>
        <taxon>Spermatophyta</taxon>
        <taxon>Magnoliopsida</taxon>
        <taxon>eudicotyledons</taxon>
        <taxon>Gunneridae</taxon>
        <taxon>Pentapetalae</taxon>
        <taxon>asterids</taxon>
        <taxon>lamiids</taxon>
        <taxon>Lamiales</taxon>
        <taxon>Gesneriaceae</taxon>
        <taxon>Didymocarpoideae</taxon>
        <taxon>Trichosporeae</taxon>
        <taxon>Loxocarpinae</taxon>
        <taxon>Dorcoceras</taxon>
    </lineage>
</organism>
<protein>
    <submittedName>
        <fullName evidence="2">Pentatricopeptide repeat-containing protein mitochondrial-like</fullName>
    </submittedName>
</protein>
<dbReference type="Proteomes" id="UP000250235">
    <property type="component" value="Unassembled WGS sequence"/>
</dbReference>
<evidence type="ECO:0000313" key="2">
    <source>
        <dbReference type="EMBL" id="KZV38587.1"/>
    </source>
</evidence>